<sequence>MDLQSQIEKRVEGCFSVSYFTLKNESHLHSRGEPESHFKMILVSNDFEGVSKVKRHQSVYKALLDIMLALHALALHLYTEQEWREQSNIPVSPLCGGGR</sequence>
<accession>A0A3B0W009</accession>
<dbReference type="SUPFAM" id="SSF82657">
    <property type="entry name" value="BolA-like"/>
    <property type="match status" value="1"/>
</dbReference>
<comment type="similarity">
    <text evidence="1">Belongs to the BolA/IbaG family.</text>
</comment>
<dbReference type="GO" id="GO:0051301">
    <property type="term" value="P:cell division"/>
    <property type="evidence" value="ECO:0007669"/>
    <property type="project" value="UniProtKB-KW"/>
</dbReference>
<dbReference type="InterPro" id="IPR036065">
    <property type="entry name" value="BolA-like_sf"/>
</dbReference>
<dbReference type="PANTHER" id="PTHR46229">
    <property type="entry name" value="BOLA TRANSCRIPTION REGULATOR"/>
    <property type="match status" value="1"/>
</dbReference>
<protein>
    <submittedName>
        <fullName evidence="2">Cell division protein BolA</fullName>
    </submittedName>
</protein>
<keyword evidence="2" id="KW-0131">Cell cycle</keyword>
<evidence type="ECO:0000256" key="1">
    <source>
        <dbReference type="ARBA" id="ARBA00005578"/>
    </source>
</evidence>
<dbReference type="Gene3D" id="3.30.300.90">
    <property type="entry name" value="BolA-like"/>
    <property type="match status" value="1"/>
</dbReference>
<keyword evidence="2" id="KW-0132">Cell division</keyword>
<dbReference type="InterPro" id="IPR050961">
    <property type="entry name" value="BolA/IbaG_stress_morph_reg"/>
</dbReference>
<dbReference type="GO" id="GO:0005829">
    <property type="term" value="C:cytosol"/>
    <property type="evidence" value="ECO:0007669"/>
    <property type="project" value="TreeGrafter"/>
</dbReference>
<dbReference type="AlphaFoldDB" id="A0A3B0W009"/>
<dbReference type="PANTHER" id="PTHR46229:SF2">
    <property type="entry name" value="BOLA-LIKE PROTEIN 1"/>
    <property type="match status" value="1"/>
</dbReference>
<dbReference type="PIRSF" id="PIRSF003113">
    <property type="entry name" value="BolA"/>
    <property type="match status" value="1"/>
</dbReference>
<dbReference type="Pfam" id="PF01722">
    <property type="entry name" value="BolA"/>
    <property type="match status" value="1"/>
</dbReference>
<name>A0A3B0W009_9ZZZZ</name>
<proteinExistence type="inferred from homology"/>
<organism evidence="2">
    <name type="scientific">hydrothermal vent metagenome</name>
    <dbReference type="NCBI Taxonomy" id="652676"/>
    <lineage>
        <taxon>unclassified sequences</taxon>
        <taxon>metagenomes</taxon>
        <taxon>ecological metagenomes</taxon>
    </lineage>
</organism>
<gene>
    <name evidence="2" type="ORF">MNBD_GAMMA04-1797</name>
</gene>
<dbReference type="GO" id="GO:0006351">
    <property type="term" value="P:DNA-templated transcription"/>
    <property type="evidence" value="ECO:0007669"/>
    <property type="project" value="TreeGrafter"/>
</dbReference>
<evidence type="ECO:0000313" key="2">
    <source>
        <dbReference type="EMBL" id="VAW49268.1"/>
    </source>
</evidence>
<dbReference type="InterPro" id="IPR002634">
    <property type="entry name" value="BolA"/>
</dbReference>
<reference evidence="2" key="1">
    <citation type="submission" date="2018-06" db="EMBL/GenBank/DDBJ databases">
        <authorList>
            <person name="Zhirakovskaya E."/>
        </authorList>
    </citation>
    <scope>NUCLEOTIDE SEQUENCE</scope>
</reference>
<dbReference type="EMBL" id="UOFB01000340">
    <property type="protein sequence ID" value="VAW49268.1"/>
    <property type="molecule type" value="Genomic_DNA"/>
</dbReference>